<dbReference type="RefSeq" id="XP_013901402.1">
    <property type="nucleotide sequence ID" value="XM_014045948.1"/>
</dbReference>
<keyword evidence="2" id="KW-0805">Transcription regulation</keyword>
<keyword evidence="9" id="KW-1185">Reference proteome</keyword>
<sequence>MEDMTGLDKNEVRRMRRMQSNRESARRSRKRKQEHLQTLEQQLEDMLSRMQDAQARADEAERRALALEDQLGRARDEIERLGGDPAPHEVRNGGGQPSIEEQPAPGPGLKRQRKQQQPAAALAGDALDARHHDPAPAAKRGKQNGGALNGRRRVSSSGDEESE</sequence>
<reference evidence="8 9" key="1">
    <citation type="journal article" date="2013" name="BMC Genomics">
        <title>Reconstruction of the lipid metabolism for the microalga Monoraphidium neglectum from its genome sequence reveals characteristics suitable for biofuel production.</title>
        <authorList>
            <person name="Bogen C."/>
            <person name="Al-Dilaimi A."/>
            <person name="Albersmeier A."/>
            <person name="Wichmann J."/>
            <person name="Grundmann M."/>
            <person name="Rupp O."/>
            <person name="Lauersen K.J."/>
            <person name="Blifernez-Klassen O."/>
            <person name="Kalinowski J."/>
            <person name="Goesmann A."/>
            <person name="Mussgnug J.H."/>
            <person name="Kruse O."/>
        </authorList>
    </citation>
    <scope>NUCLEOTIDE SEQUENCE [LARGE SCALE GENOMIC DNA]</scope>
    <source>
        <strain evidence="8 9">SAG 48.87</strain>
    </source>
</reference>
<keyword evidence="4" id="KW-0804">Transcription</keyword>
<dbReference type="PROSITE" id="PS00036">
    <property type="entry name" value="BZIP_BASIC"/>
    <property type="match status" value="1"/>
</dbReference>
<keyword evidence="3" id="KW-0238">DNA-binding</keyword>
<dbReference type="Gene3D" id="1.20.5.170">
    <property type="match status" value="1"/>
</dbReference>
<evidence type="ECO:0000259" key="7">
    <source>
        <dbReference type="PROSITE" id="PS50217"/>
    </source>
</evidence>
<evidence type="ECO:0000313" key="8">
    <source>
        <dbReference type="EMBL" id="KIZ02383.1"/>
    </source>
</evidence>
<dbReference type="Proteomes" id="UP000054498">
    <property type="component" value="Unassembled WGS sequence"/>
</dbReference>
<evidence type="ECO:0000313" key="9">
    <source>
        <dbReference type="Proteomes" id="UP000054498"/>
    </source>
</evidence>
<dbReference type="SUPFAM" id="SSF57959">
    <property type="entry name" value="Leucine zipper domain"/>
    <property type="match status" value="1"/>
</dbReference>
<feature type="compositionally biased region" description="Low complexity" evidence="6">
    <location>
        <begin position="115"/>
        <end position="126"/>
    </location>
</feature>
<feature type="region of interest" description="Disordered" evidence="6">
    <location>
        <begin position="1"/>
        <end position="35"/>
    </location>
</feature>
<dbReference type="Pfam" id="PF00170">
    <property type="entry name" value="bZIP_1"/>
    <property type="match status" value="1"/>
</dbReference>
<dbReference type="InterPro" id="IPR004827">
    <property type="entry name" value="bZIP"/>
</dbReference>
<dbReference type="PANTHER" id="PTHR46408:SF10">
    <property type="entry name" value="BASIC LEUCINE ZIPPER 63"/>
    <property type="match status" value="1"/>
</dbReference>
<dbReference type="EMBL" id="KK101062">
    <property type="protein sequence ID" value="KIZ02383.1"/>
    <property type="molecule type" value="Genomic_DNA"/>
</dbReference>
<dbReference type="KEGG" id="mng:MNEG_5580"/>
<dbReference type="InterPro" id="IPR045314">
    <property type="entry name" value="bZIP_plant_GBF1"/>
</dbReference>
<feature type="compositionally biased region" description="Basic and acidic residues" evidence="6">
    <location>
        <begin position="1"/>
        <end position="13"/>
    </location>
</feature>
<gene>
    <name evidence="8" type="ORF">MNEG_5580</name>
</gene>
<evidence type="ECO:0000256" key="6">
    <source>
        <dbReference type="SAM" id="MobiDB-lite"/>
    </source>
</evidence>
<evidence type="ECO:0000256" key="5">
    <source>
        <dbReference type="ARBA" id="ARBA00023242"/>
    </source>
</evidence>
<proteinExistence type="predicted"/>
<dbReference type="SMART" id="SM00338">
    <property type="entry name" value="BRLZ"/>
    <property type="match status" value="1"/>
</dbReference>
<dbReference type="GO" id="GO:0003700">
    <property type="term" value="F:DNA-binding transcription factor activity"/>
    <property type="evidence" value="ECO:0007669"/>
    <property type="project" value="InterPro"/>
</dbReference>
<feature type="domain" description="BZIP" evidence="7">
    <location>
        <begin position="11"/>
        <end position="74"/>
    </location>
</feature>
<keyword evidence="5" id="KW-0539">Nucleus</keyword>
<evidence type="ECO:0000256" key="2">
    <source>
        <dbReference type="ARBA" id="ARBA00023015"/>
    </source>
</evidence>
<name>A0A0D2JTX4_9CHLO</name>
<protein>
    <recommendedName>
        <fullName evidence="7">BZIP domain-containing protein</fullName>
    </recommendedName>
</protein>
<dbReference type="GO" id="GO:0003677">
    <property type="term" value="F:DNA binding"/>
    <property type="evidence" value="ECO:0007669"/>
    <property type="project" value="UniProtKB-KW"/>
</dbReference>
<dbReference type="PANTHER" id="PTHR46408">
    <property type="entry name" value="BASIC LEUCINE ZIPPER 63"/>
    <property type="match status" value="1"/>
</dbReference>
<dbReference type="GO" id="GO:0005634">
    <property type="term" value="C:nucleus"/>
    <property type="evidence" value="ECO:0007669"/>
    <property type="project" value="UniProtKB-SubCell"/>
</dbReference>
<dbReference type="STRING" id="145388.A0A0D2JTX4"/>
<organism evidence="8 9">
    <name type="scientific">Monoraphidium neglectum</name>
    <dbReference type="NCBI Taxonomy" id="145388"/>
    <lineage>
        <taxon>Eukaryota</taxon>
        <taxon>Viridiplantae</taxon>
        <taxon>Chlorophyta</taxon>
        <taxon>core chlorophytes</taxon>
        <taxon>Chlorophyceae</taxon>
        <taxon>CS clade</taxon>
        <taxon>Sphaeropleales</taxon>
        <taxon>Selenastraceae</taxon>
        <taxon>Monoraphidium</taxon>
    </lineage>
</organism>
<accession>A0A0D2JTX4</accession>
<feature type="region of interest" description="Disordered" evidence="6">
    <location>
        <begin position="47"/>
        <end position="163"/>
    </location>
</feature>
<evidence type="ECO:0000256" key="1">
    <source>
        <dbReference type="ARBA" id="ARBA00004123"/>
    </source>
</evidence>
<dbReference type="AlphaFoldDB" id="A0A0D2JTX4"/>
<evidence type="ECO:0000256" key="3">
    <source>
        <dbReference type="ARBA" id="ARBA00023125"/>
    </source>
</evidence>
<dbReference type="OrthoDB" id="1299653at2759"/>
<feature type="compositionally biased region" description="Basic and acidic residues" evidence="6">
    <location>
        <begin position="55"/>
        <end position="91"/>
    </location>
</feature>
<dbReference type="CDD" id="cd14702">
    <property type="entry name" value="bZIP_plant_GBF1"/>
    <property type="match status" value="1"/>
</dbReference>
<evidence type="ECO:0000256" key="4">
    <source>
        <dbReference type="ARBA" id="ARBA00023163"/>
    </source>
</evidence>
<dbReference type="InterPro" id="IPR046347">
    <property type="entry name" value="bZIP_sf"/>
</dbReference>
<dbReference type="PROSITE" id="PS50217">
    <property type="entry name" value="BZIP"/>
    <property type="match status" value="1"/>
</dbReference>
<comment type="subcellular location">
    <subcellularLocation>
        <location evidence="1">Nucleus</location>
    </subcellularLocation>
</comment>
<dbReference type="GeneID" id="25738457"/>